<feature type="compositionally biased region" description="Acidic residues" evidence="11">
    <location>
        <begin position="750"/>
        <end position="760"/>
    </location>
</feature>
<evidence type="ECO:0000256" key="12">
    <source>
        <dbReference type="SAM" id="Phobius"/>
    </source>
</evidence>
<feature type="compositionally biased region" description="Basic residues" evidence="11">
    <location>
        <begin position="273"/>
        <end position="295"/>
    </location>
</feature>
<protein>
    <submittedName>
        <fullName evidence="14">Integral membrane protein</fullName>
    </submittedName>
</protein>
<dbReference type="PROSITE" id="PS50939">
    <property type="entry name" value="CYTOCHROME_B561"/>
    <property type="match status" value="1"/>
</dbReference>
<comment type="cofactor">
    <cofactor evidence="1">
        <name>heme b</name>
        <dbReference type="ChEBI" id="CHEBI:60344"/>
    </cofactor>
</comment>
<keyword evidence="15" id="KW-1185">Reference proteome</keyword>
<keyword evidence="9" id="KW-0408">Iron</keyword>
<evidence type="ECO:0000313" key="15">
    <source>
        <dbReference type="Proteomes" id="UP001174691"/>
    </source>
</evidence>
<sequence>MAPADTLSPPGSASYSSDTLHVGDGTWDFTKESFLLPNLVGLNFDTMRYNGMGNRFATLTQYHSLVTAHGVLAAITFLFLVPAAVLIKRFHRARYHETNLRTHAYLNVLAVGFSTVVFILGFFAVGPSRALSNPHHGIGVAIYVLILLQAFGGRMIRNVRGHSFRAHCHRWMGRTIGLLGVVQIPLGLTLYGSPKYTFVLYALWMTFLLLVYFVLSYTREGDRAYASEREGGRSEKRKSSGGMGWLMPVAAGAAALALLRGGGKKKKDERARSVSRSRSRSRSRARSASRMRSRSRGHEAIASRRGSDSYVDEKYERRKSEGGGGFMSKALGVGAALGAGALFSRMLGRKERSRHDEEYSAVATDTPSRSNRIRRHRPPPSEYSDDYTVRSGHGGRGGSILPPPNPTAAAAALSAAEMRPGVVGGRPPPTTPQRSHPGRSAVESGLDASDYSSYVSPSRRADERRKSSGGVGKGLLAGLGLGWFANKLRGRRGEYREEDRLRAEEDDRRAGYHGSRFTGDGYPSPTRSHSRRHRPGRPMPAPSGVTSVSDESSMIEPRPVSGYGGPPMAPVPPSAPPPPGYALVTPVPLRASRSGSRTRHEMGSSAAMPPMPPDTYHESGSESYFSSGGQPARRHSSRRRREGEAAAAAAAATAGRLAAEEDHRHHRGGGSSSGQPVSVKVKVHDDPDRNITLRRVPAEERRHESGGSSRRPRSDSVSTLSAEETPSNRRYRRESSRGRAELAAERRVENDDDHDDDDDGPLAPPNPAFAAGRRPKDSAYYSGQPGPSGSTPAAGATVSSLGSPGSHGTWSALSPSPSGPLKDPTASAADRRRRRRLERRDGSRQPSGTVEFS</sequence>
<feature type="compositionally biased region" description="Low complexity" evidence="11">
    <location>
        <begin position="407"/>
        <end position="421"/>
    </location>
</feature>
<dbReference type="AlphaFoldDB" id="A0AA38S2P8"/>
<feature type="compositionally biased region" description="Pro residues" evidence="11">
    <location>
        <begin position="567"/>
        <end position="580"/>
    </location>
</feature>
<feature type="transmembrane region" description="Helical" evidence="12">
    <location>
        <begin position="137"/>
        <end position="156"/>
    </location>
</feature>
<evidence type="ECO:0000259" key="13">
    <source>
        <dbReference type="PROSITE" id="PS50939"/>
    </source>
</evidence>
<feature type="compositionally biased region" description="Low complexity" evidence="11">
    <location>
        <begin position="645"/>
        <end position="657"/>
    </location>
</feature>
<feature type="domain" description="Cytochrome b561" evidence="13">
    <location>
        <begin position="36"/>
        <end position="224"/>
    </location>
</feature>
<evidence type="ECO:0000256" key="5">
    <source>
        <dbReference type="ARBA" id="ARBA00022692"/>
    </source>
</evidence>
<evidence type="ECO:0000313" key="14">
    <source>
        <dbReference type="EMBL" id="KAJ9149559.1"/>
    </source>
</evidence>
<comment type="caution">
    <text evidence="14">The sequence shown here is derived from an EMBL/GenBank/DDBJ whole genome shotgun (WGS) entry which is preliminary data.</text>
</comment>
<reference evidence="14" key="1">
    <citation type="submission" date="2022-07" db="EMBL/GenBank/DDBJ databases">
        <title>Fungi with potential for degradation of polypropylene.</title>
        <authorList>
            <person name="Gostincar C."/>
        </authorList>
    </citation>
    <scope>NUCLEOTIDE SEQUENCE</scope>
    <source>
        <strain evidence="14">EXF-13287</strain>
    </source>
</reference>
<evidence type="ECO:0000256" key="7">
    <source>
        <dbReference type="ARBA" id="ARBA00022982"/>
    </source>
</evidence>
<feature type="transmembrane region" description="Helical" evidence="12">
    <location>
        <begin position="198"/>
        <end position="218"/>
    </location>
</feature>
<dbReference type="EMBL" id="JANBVN010000079">
    <property type="protein sequence ID" value="KAJ9149559.1"/>
    <property type="molecule type" value="Genomic_DNA"/>
</dbReference>
<dbReference type="GO" id="GO:0016020">
    <property type="term" value="C:membrane"/>
    <property type="evidence" value="ECO:0007669"/>
    <property type="project" value="UniProtKB-SubCell"/>
</dbReference>
<evidence type="ECO:0000256" key="1">
    <source>
        <dbReference type="ARBA" id="ARBA00001970"/>
    </source>
</evidence>
<feature type="compositionally biased region" description="Polar residues" evidence="11">
    <location>
        <begin position="785"/>
        <end position="816"/>
    </location>
</feature>
<keyword evidence="10 12" id="KW-0472">Membrane</keyword>
<dbReference type="Proteomes" id="UP001174691">
    <property type="component" value="Unassembled WGS sequence"/>
</dbReference>
<feature type="compositionally biased region" description="Basic and acidic residues" evidence="11">
    <location>
        <begin position="733"/>
        <end position="749"/>
    </location>
</feature>
<dbReference type="GO" id="GO:0046872">
    <property type="term" value="F:metal ion binding"/>
    <property type="evidence" value="ECO:0007669"/>
    <property type="project" value="UniProtKB-KW"/>
</dbReference>
<dbReference type="SMART" id="SM00665">
    <property type="entry name" value="B561"/>
    <property type="match status" value="1"/>
</dbReference>
<feature type="transmembrane region" description="Helical" evidence="12">
    <location>
        <begin position="176"/>
        <end position="192"/>
    </location>
</feature>
<keyword evidence="7" id="KW-0249">Electron transport</keyword>
<comment type="subcellular location">
    <subcellularLocation>
        <location evidence="2">Membrane</location>
        <topology evidence="2">Multi-pass membrane protein</topology>
    </subcellularLocation>
</comment>
<dbReference type="InterPro" id="IPR006593">
    <property type="entry name" value="Cyt_b561/ferric_Rdtase_TM"/>
</dbReference>
<feature type="region of interest" description="Disordered" evidence="11">
    <location>
        <begin position="261"/>
        <end position="327"/>
    </location>
</feature>
<keyword evidence="8 12" id="KW-1133">Transmembrane helix</keyword>
<organism evidence="14 15">
    <name type="scientific">Coniochaeta hoffmannii</name>
    <dbReference type="NCBI Taxonomy" id="91930"/>
    <lineage>
        <taxon>Eukaryota</taxon>
        <taxon>Fungi</taxon>
        <taxon>Dikarya</taxon>
        <taxon>Ascomycota</taxon>
        <taxon>Pezizomycotina</taxon>
        <taxon>Sordariomycetes</taxon>
        <taxon>Sordariomycetidae</taxon>
        <taxon>Coniochaetales</taxon>
        <taxon>Coniochaetaceae</taxon>
        <taxon>Coniochaeta</taxon>
    </lineage>
</organism>
<evidence type="ECO:0000256" key="3">
    <source>
        <dbReference type="ARBA" id="ARBA00022448"/>
    </source>
</evidence>
<feature type="region of interest" description="Disordered" evidence="11">
    <location>
        <begin position="492"/>
        <end position="853"/>
    </location>
</feature>
<gene>
    <name evidence="14" type="ORF">NKR19_g5645</name>
</gene>
<feature type="compositionally biased region" description="Basic and acidic residues" evidence="11">
    <location>
        <begin position="682"/>
        <end position="705"/>
    </location>
</feature>
<feature type="compositionally biased region" description="Basic and acidic residues" evidence="11">
    <location>
        <begin position="349"/>
        <end position="358"/>
    </location>
</feature>
<dbReference type="CDD" id="cd08760">
    <property type="entry name" value="Cyt_b561_FRRS1_like"/>
    <property type="match status" value="1"/>
</dbReference>
<dbReference type="Gene3D" id="1.20.120.1770">
    <property type="match status" value="1"/>
</dbReference>
<feature type="compositionally biased region" description="Polar residues" evidence="11">
    <location>
        <begin position="844"/>
        <end position="853"/>
    </location>
</feature>
<evidence type="ECO:0000256" key="2">
    <source>
        <dbReference type="ARBA" id="ARBA00004141"/>
    </source>
</evidence>
<dbReference type="PANTHER" id="PTHR15422">
    <property type="entry name" value="OS05G0565100 PROTEIN"/>
    <property type="match status" value="1"/>
</dbReference>
<evidence type="ECO:0000256" key="9">
    <source>
        <dbReference type="ARBA" id="ARBA00023004"/>
    </source>
</evidence>
<feature type="compositionally biased region" description="Basic and acidic residues" evidence="11">
    <location>
        <begin position="492"/>
        <end position="510"/>
    </location>
</feature>
<dbReference type="GO" id="GO:0020037">
    <property type="term" value="F:heme binding"/>
    <property type="evidence" value="ECO:0007669"/>
    <property type="project" value="TreeGrafter"/>
</dbReference>
<feature type="transmembrane region" description="Helical" evidence="12">
    <location>
        <begin position="62"/>
        <end position="85"/>
    </location>
</feature>
<dbReference type="PANTHER" id="PTHR15422:SF24">
    <property type="entry name" value="DOMON RELATED DOMAIN-CONTAINING PROTEIN"/>
    <property type="match status" value="1"/>
</dbReference>
<dbReference type="GO" id="GO:0140575">
    <property type="term" value="F:transmembrane monodehydroascorbate reductase activity"/>
    <property type="evidence" value="ECO:0007669"/>
    <property type="project" value="InterPro"/>
</dbReference>
<feature type="transmembrane region" description="Helical" evidence="12">
    <location>
        <begin position="105"/>
        <end position="125"/>
    </location>
</feature>
<evidence type="ECO:0000256" key="11">
    <source>
        <dbReference type="SAM" id="MobiDB-lite"/>
    </source>
</evidence>
<evidence type="ECO:0000256" key="6">
    <source>
        <dbReference type="ARBA" id="ARBA00022723"/>
    </source>
</evidence>
<evidence type="ECO:0000256" key="4">
    <source>
        <dbReference type="ARBA" id="ARBA00022617"/>
    </source>
</evidence>
<feature type="transmembrane region" description="Helical" evidence="12">
    <location>
        <begin position="239"/>
        <end position="259"/>
    </location>
</feature>
<keyword evidence="4" id="KW-0349">Heme</keyword>
<feature type="region of interest" description="Disordered" evidence="11">
    <location>
        <begin position="349"/>
        <end position="473"/>
    </location>
</feature>
<dbReference type="InterPro" id="IPR045150">
    <property type="entry name" value="CYB561D1/2"/>
</dbReference>
<keyword evidence="3" id="KW-0813">Transport</keyword>
<feature type="compositionally biased region" description="Basic and acidic residues" evidence="11">
    <location>
        <begin position="296"/>
        <end position="321"/>
    </location>
</feature>
<evidence type="ECO:0000256" key="10">
    <source>
        <dbReference type="ARBA" id="ARBA00023136"/>
    </source>
</evidence>
<name>A0AA38S2P8_9PEZI</name>
<evidence type="ECO:0000256" key="8">
    <source>
        <dbReference type="ARBA" id="ARBA00022989"/>
    </source>
</evidence>
<keyword evidence="5 12" id="KW-0812">Transmembrane</keyword>
<keyword evidence="6" id="KW-0479">Metal-binding</keyword>
<accession>A0AA38S2P8</accession>
<proteinExistence type="predicted"/>